<dbReference type="CDD" id="cd09281">
    <property type="entry name" value="UPF0066"/>
    <property type="match status" value="1"/>
</dbReference>
<evidence type="ECO:0000259" key="3">
    <source>
        <dbReference type="PROSITE" id="PS51668"/>
    </source>
</evidence>
<keyword evidence="5" id="KW-1185">Reference proteome</keyword>
<accession>F2NK03</accession>
<organism evidence="4 5">
    <name type="scientific">Desulfobacca acetoxidans (strain ATCC 700848 / DSM 11109 / ASRB2)</name>
    <dbReference type="NCBI Taxonomy" id="880072"/>
    <lineage>
        <taxon>Bacteria</taxon>
        <taxon>Pseudomonadati</taxon>
        <taxon>Thermodesulfobacteriota</taxon>
        <taxon>Desulfobaccia</taxon>
        <taxon>Desulfobaccales</taxon>
        <taxon>Desulfobaccaceae</taxon>
        <taxon>Desulfobacca</taxon>
    </lineage>
</organism>
<reference evidence="5" key="2">
    <citation type="submission" date="2011-03" db="EMBL/GenBank/DDBJ databases">
        <title>The complete genome of Desulfobacca acetoxidans DSM 11109.</title>
        <authorList>
            <consortium name="US DOE Joint Genome Institute (JGI-PGF)"/>
            <person name="Lucas S."/>
            <person name="Copeland A."/>
            <person name="Lapidus A."/>
            <person name="Bruce D."/>
            <person name="Goodwin L."/>
            <person name="Pitluck S."/>
            <person name="Peters L."/>
            <person name="Kyrpides N."/>
            <person name="Mavromatis K."/>
            <person name="Ivanova N."/>
            <person name="Ovchinnikova G."/>
            <person name="Teshima H."/>
            <person name="Detter J.C."/>
            <person name="Han C."/>
            <person name="Land M."/>
            <person name="Hauser L."/>
            <person name="Markowitz V."/>
            <person name="Cheng J.-F."/>
            <person name="Hugenholtz P."/>
            <person name="Woyke T."/>
            <person name="Wu D."/>
            <person name="Spring S."/>
            <person name="Schueler E."/>
            <person name="Brambilla E."/>
            <person name="Klenk H.-P."/>
            <person name="Eisen J.A."/>
        </authorList>
    </citation>
    <scope>NUCLEOTIDE SEQUENCE [LARGE SCALE GENOMIC DNA]</scope>
    <source>
        <strain evidence="5">ATCC 700848 / DSM 11109 / ASRB2</strain>
    </source>
</reference>
<gene>
    <name evidence="4" type="ordered locus">Desac_2118</name>
</gene>
<dbReference type="Proteomes" id="UP000000483">
    <property type="component" value="Chromosome"/>
</dbReference>
<dbReference type="Gene3D" id="2.40.30.70">
    <property type="entry name" value="YaeB-like"/>
    <property type="match status" value="1"/>
</dbReference>
<sequence>MERNSEFFNCKEAIAGPVPRSFRQTLISLAAGMFLLLACLGGSDRQPAWGQEKSNGGAVMSQITINPVGRVERRGEKIFVVVKPDYAESLDGLEGFSHLWVIYWFHGNDTPEKRRTLKVHPRGNPANPLTGVFATRSPARPNLIGMDACRLIKRDGNRLEVEGLAAWDETPVIDLKPYLPQIDSPANTTIPKWARSIPPR</sequence>
<dbReference type="SUPFAM" id="SSF118196">
    <property type="entry name" value="YaeB-like"/>
    <property type="match status" value="1"/>
</dbReference>
<name>F2NK03_DESAR</name>
<dbReference type="InterPro" id="IPR036414">
    <property type="entry name" value="YaeB_N_sf"/>
</dbReference>
<dbReference type="PANTHER" id="PTHR12818">
    <property type="entry name" value="TRNA (ADENINE(37)-N6)-METHYLTRANSFERASE"/>
    <property type="match status" value="1"/>
</dbReference>
<dbReference type="EMBL" id="CP002629">
    <property type="protein sequence ID" value="AEB09947.1"/>
    <property type="molecule type" value="Genomic_DNA"/>
</dbReference>
<dbReference type="InterPro" id="IPR040372">
    <property type="entry name" value="YaeB-like"/>
</dbReference>
<evidence type="ECO:0000256" key="2">
    <source>
        <dbReference type="ARBA" id="ARBA00033753"/>
    </source>
</evidence>
<dbReference type="InterPro" id="IPR023370">
    <property type="entry name" value="TrmO-like_N"/>
</dbReference>
<dbReference type="HOGENOM" id="CLU_013458_2_1_7"/>
<evidence type="ECO:0000256" key="1">
    <source>
        <dbReference type="ARBA" id="ARBA00022691"/>
    </source>
</evidence>
<dbReference type="PROSITE" id="PS01318">
    <property type="entry name" value="TSAA_1"/>
    <property type="match status" value="1"/>
</dbReference>
<dbReference type="NCBIfam" id="TIGR00104">
    <property type="entry name" value="tRNA_TsaA"/>
    <property type="match status" value="1"/>
</dbReference>
<dbReference type="STRING" id="880072.Desac_2118"/>
<dbReference type="eggNOG" id="COG1720">
    <property type="taxonomic scope" value="Bacteria"/>
</dbReference>
<dbReference type="RefSeq" id="WP_013707056.1">
    <property type="nucleotide sequence ID" value="NC_015388.1"/>
</dbReference>
<dbReference type="InterPro" id="IPR036413">
    <property type="entry name" value="YaeB-like_sf"/>
</dbReference>
<dbReference type="PANTHER" id="PTHR12818:SF0">
    <property type="entry name" value="TRNA (ADENINE(37)-N6)-METHYLTRANSFERASE"/>
    <property type="match status" value="1"/>
</dbReference>
<comment type="similarity">
    <text evidence="2">Belongs to the tRNA methyltransferase O family.</text>
</comment>
<proteinExistence type="inferred from homology"/>
<dbReference type="AlphaFoldDB" id="F2NK03"/>
<dbReference type="KEGG" id="dao:Desac_2118"/>
<keyword evidence="1" id="KW-0949">S-adenosyl-L-methionine</keyword>
<feature type="domain" description="TsaA-like" evidence="3">
    <location>
        <begin position="65"/>
        <end position="187"/>
    </location>
</feature>
<dbReference type="PROSITE" id="PS51668">
    <property type="entry name" value="TSAA_2"/>
    <property type="match status" value="1"/>
</dbReference>
<dbReference type="InterPro" id="IPR023368">
    <property type="entry name" value="UPF0066_cons_site"/>
</dbReference>
<reference evidence="4 5" key="1">
    <citation type="journal article" date="2011" name="Stand. Genomic Sci.">
        <title>Complete genome sequence of the acetate-degrading sulfate reducer Desulfobacca acetoxidans type strain (ASRB2).</title>
        <authorList>
            <person name="Goker M."/>
            <person name="Teshima H."/>
            <person name="Lapidus A."/>
            <person name="Nolan M."/>
            <person name="Lucas S."/>
            <person name="Hammon N."/>
            <person name="Deshpande S."/>
            <person name="Cheng J.F."/>
            <person name="Tapia R."/>
            <person name="Han C."/>
            <person name="Goodwin L."/>
            <person name="Pitluck S."/>
            <person name="Huntemann M."/>
            <person name="Liolios K."/>
            <person name="Ivanova N."/>
            <person name="Pagani I."/>
            <person name="Mavromatis K."/>
            <person name="Ovchinikova G."/>
            <person name="Pati A."/>
            <person name="Chen A."/>
            <person name="Palaniappan K."/>
            <person name="Land M."/>
            <person name="Hauser L."/>
            <person name="Brambilla E.M."/>
            <person name="Rohde M."/>
            <person name="Spring S."/>
            <person name="Detter J.C."/>
            <person name="Woyke T."/>
            <person name="Bristow J."/>
            <person name="Eisen J.A."/>
            <person name="Markowitz V."/>
            <person name="Hugenholtz P."/>
            <person name="Kyrpides N.C."/>
            <person name="Klenk H.P."/>
        </authorList>
    </citation>
    <scope>NUCLEOTIDE SEQUENCE [LARGE SCALE GENOMIC DNA]</scope>
    <source>
        <strain evidence="5">ATCC 700848 / DSM 11109 / ASRB2</strain>
    </source>
</reference>
<dbReference type="Pfam" id="PF01980">
    <property type="entry name" value="TrmO_N"/>
    <property type="match status" value="1"/>
</dbReference>
<evidence type="ECO:0000313" key="4">
    <source>
        <dbReference type="EMBL" id="AEB09947.1"/>
    </source>
</evidence>
<evidence type="ECO:0000313" key="5">
    <source>
        <dbReference type="Proteomes" id="UP000000483"/>
    </source>
</evidence>
<protein>
    <submittedName>
        <fullName evidence="4">Uncharacterized protein family UPF0066</fullName>
    </submittedName>
</protein>